<accession>A0A7W9HRL3</accession>
<reference evidence="1 2" key="1">
    <citation type="submission" date="2020-08" db="EMBL/GenBank/DDBJ databases">
        <title>Sequencing the genomes of 1000 actinobacteria strains.</title>
        <authorList>
            <person name="Klenk H.-P."/>
        </authorList>
    </citation>
    <scope>NUCLEOTIDE SEQUENCE [LARGE SCALE GENOMIC DNA]</scope>
    <source>
        <strain evidence="1 2">DSM 45486</strain>
    </source>
</reference>
<dbReference type="RefSeq" id="WP_184927169.1">
    <property type="nucleotide sequence ID" value="NZ_JACHMO010000001.1"/>
</dbReference>
<dbReference type="AlphaFoldDB" id="A0A7W9HRL3"/>
<evidence type="ECO:0000313" key="1">
    <source>
        <dbReference type="EMBL" id="MBB5807139.1"/>
    </source>
</evidence>
<organism evidence="1 2">
    <name type="scientific">Saccharothrix ecbatanensis</name>
    <dbReference type="NCBI Taxonomy" id="1105145"/>
    <lineage>
        <taxon>Bacteria</taxon>
        <taxon>Bacillati</taxon>
        <taxon>Actinomycetota</taxon>
        <taxon>Actinomycetes</taxon>
        <taxon>Pseudonocardiales</taxon>
        <taxon>Pseudonocardiaceae</taxon>
        <taxon>Saccharothrix</taxon>
    </lineage>
</organism>
<protein>
    <submittedName>
        <fullName evidence="1">Uncharacterized protein</fullName>
    </submittedName>
</protein>
<dbReference type="Proteomes" id="UP000552097">
    <property type="component" value="Unassembled WGS sequence"/>
</dbReference>
<sequence>MKRHPAFRPVPAFRTCRPVLLSTLLLAELSLSDRPVLASRGSAAALVEAAHEVLAVRASRALQGVVEGGGP</sequence>
<gene>
    <name evidence="1" type="ORF">F4560_006907</name>
</gene>
<dbReference type="EMBL" id="JACHMO010000001">
    <property type="protein sequence ID" value="MBB5807139.1"/>
    <property type="molecule type" value="Genomic_DNA"/>
</dbReference>
<keyword evidence="2" id="KW-1185">Reference proteome</keyword>
<name>A0A7W9HRL3_9PSEU</name>
<proteinExistence type="predicted"/>
<comment type="caution">
    <text evidence="1">The sequence shown here is derived from an EMBL/GenBank/DDBJ whole genome shotgun (WGS) entry which is preliminary data.</text>
</comment>
<evidence type="ECO:0000313" key="2">
    <source>
        <dbReference type="Proteomes" id="UP000552097"/>
    </source>
</evidence>